<dbReference type="AlphaFoldDB" id="A0A0N5CTE1"/>
<protein>
    <submittedName>
        <fullName evidence="1">Uncharacterized protein</fullName>
    </submittedName>
</protein>
<organism evidence="1">
    <name type="scientific">Thelazia callipaeda</name>
    <name type="common">Oriental eyeworm</name>
    <name type="synonym">Parasitic nematode</name>
    <dbReference type="NCBI Taxonomy" id="103827"/>
    <lineage>
        <taxon>Eukaryota</taxon>
        <taxon>Metazoa</taxon>
        <taxon>Ecdysozoa</taxon>
        <taxon>Nematoda</taxon>
        <taxon>Chromadorea</taxon>
        <taxon>Rhabditida</taxon>
        <taxon>Spirurina</taxon>
        <taxon>Spiruromorpha</taxon>
        <taxon>Thelazioidea</taxon>
        <taxon>Thelaziidae</taxon>
        <taxon>Thelazia</taxon>
    </lineage>
</organism>
<reference evidence="1" key="1">
    <citation type="submission" date="2017-02" db="UniProtKB">
        <authorList>
            <consortium name="WormBaseParasite"/>
        </authorList>
    </citation>
    <scope>IDENTIFICATION</scope>
</reference>
<sequence length="230" mass="26057">FTYGNLVTTFARFKPLRLKRFPPKNLHLTKFEGIETAVPAFLETAQSRAATGGVYKGQGRNQRIPRSREIIAIPDPDQGGFSRGYHNFSAMHADSSSVARVQPWTSKGITDLLARYRNKPDKSLHQLRTAMHHQPPNHERAFNMSILTLCNHTSPGTEKLSFPGSCPSRRIYRQRNASWYRLRSELGRYLIAFEPLTFTFLANAFAVGRLATVQEFHLSRSDTNAPVRPS</sequence>
<evidence type="ECO:0000313" key="1">
    <source>
        <dbReference type="WBParaSite" id="TCLT_0000350101-mRNA-1"/>
    </source>
</evidence>
<accession>A0A0N5CTE1</accession>
<proteinExistence type="predicted"/>
<name>A0A0N5CTE1_THECL</name>
<dbReference type="WBParaSite" id="TCLT_0000350101-mRNA-1">
    <property type="protein sequence ID" value="TCLT_0000350101-mRNA-1"/>
    <property type="gene ID" value="TCLT_0000350101"/>
</dbReference>